<reference evidence="2 3" key="1">
    <citation type="journal article" date="2019" name="Int. J. Syst. Evol. Microbiol.">
        <title>The Global Catalogue of Microorganisms (GCM) 10K type strain sequencing project: providing services to taxonomists for standard genome sequencing and annotation.</title>
        <authorList>
            <consortium name="The Broad Institute Genomics Platform"/>
            <consortium name="The Broad Institute Genome Sequencing Center for Infectious Disease"/>
            <person name="Wu L."/>
            <person name="Ma J."/>
        </authorList>
    </citation>
    <scope>NUCLEOTIDE SEQUENCE [LARGE SCALE GENOMIC DNA]</scope>
    <source>
        <strain evidence="2 3">JCM 15134</strain>
    </source>
</reference>
<dbReference type="Pfam" id="PF01928">
    <property type="entry name" value="CYTH"/>
    <property type="match status" value="1"/>
</dbReference>
<dbReference type="CDD" id="cd07756">
    <property type="entry name" value="CYTH-like_Pase_CHAD"/>
    <property type="match status" value="1"/>
</dbReference>
<accession>A0ABN1I8Y4</accession>
<evidence type="ECO:0000313" key="2">
    <source>
        <dbReference type="EMBL" id="GAA0697953.1"/>
    </source>
</evidence>
<dbReference type="Proteomes" id="UP001499915">
    <property type="component" value="Unassembled WGS sequence"/>
</dbReference>
<evidence type="ECO:0000313" key="3">
    <source>
        <dbReference type="Proteomes" id="UP001499915"/>
    </source>
</evidence>
<dbReference type="InterPro" id="IPR039013">
    <property type="entry name" value="YgiF"/>
</dbReference>
<dbReference type="PANTHER" id="PTHR39569">
    <property type="entry name" value="INORGANIC TRIPHOSPHATASE"/>
    <property type="match status" value="1"/>
</dbReference>
<dbReference type="Gene3D" id="2.40.320.10">
    <property type="entry name" value="Hypothetical Protein Pfu-838710-001"/>
    <property type="match status" value="1"/>
</dbReference>
<dbReference type="InterPro" id="IPR033469">
    <property type="entry name" value="CYTH-like_dom_sf"/>
</dbReference>
<proteinExistence type="predicted"/>
<organism evidence="2 3">
    <name type="scientific">Marinobacterium maritimum</name>
    <dbReference type="NCBI Taxonomy" id="500162"/>
    <lineage>
        <taxon>Bacteria</taxon>
        <taxon>Pseudomonadati</taxon>
        <taxon>Pseudomonadota</taxon>
        <taxon>Gammaproteobacteria</taxon>
        <taxon>Oceanospirillales</taxon>
        <taxon>Oceanospirillaceae</taxon>
        <taxon>Marinobacterium</taxon>
    </lineage>
</organism>
<gene>
    <name evidence="2" type="ORF">GCM10009104_27970</name>
</gene>
<dbReference type="RefSeq" id="WP_343807142.1">
    <property type="nucleotide sequence ID" value="NZ_BAAAET010000003.1"/>
</dbReference>
<dbReference type="PROSITE" id="PS51707">
    <property type="entry name" value="CYTH"/>
    <property type="match status" value="1"/>
</dbReference>
<feature type="domain" description="CYTH" evidence="1">
    <location>
        <begin position="2"/>
        <end position="206"/>
    </location>
</feature>
<dbReference type="SUPFAM" id="SSF55154">
    <property type="entry name" value="CYTH-like phosphatases"/>
    <property type="match status" value="1"/>
</dbReference>
<dbReference type="PANTHER" id="PTHR39569:SF1">
    <property type="entry name" value="INORGANIC TRIPHOSPHATASE"/>
    <property type="match status" value="1"/>
</dbReference>
<sequence length="211" mass="23624">MATETELKLQLQAADLDAFRMHPLLQTGIAGGTGTLLNTYYDSVDLSLATAKVALRLRRQGARIIQTLKTRGQSINGLHQRGEWEWDLPQAVLNPELLHDEIWPTSLPPAAELQLVPVFTTDFEREIWQIRYQSAEVEVALDQGQIRCDCPQGGSLQDEILEVELELKSGDASALLALADELGRSIALQPFDLSKAQRGYQLFQQCQQREQ</sequence>
<dbReference type="SMART" id="SM01118">
    <property type="entry name" value="CYTH"/>
    <property type="match status" value="1"/>
</dbReference>
<dbReference type="EMBL" id="BAAAET010000003">
    <property type="protein sequence ID" value="GAA0697953.1"/>
    <property type="molecule type" value="Genomic_DNA"/>
</dbReference>
<protein>
    <recommendedName>
        <fullName evidence="1">CYTH domain-containing protein</fullName>
    </recommendedName>
</protein>
<evidence type="ECO:0000259" key="1">
    <source>
        <dbReference type="PROSITE" id="PS51707"/>
    </source>
</evidence>
<dbReference type="InterPro" id="IPR023577">
    <property type="entry name" value="CYTH_domain"/>
</dbReference>
<name>A0ABN1I8Y4_9GAMM</name>
<keyword evidence="3" id="KW-1185">Reference proteome</keyword>
<comment type="caution">
    <text evidence="2">The sequence shown here is derived from an EMBL/GenBank/DDBJ whole genome shotgun (WGS) entry which is preliminary data.</text>
</comment>